<protein>
    <recommendedName>
        <fullName evidence="3">Class I SAM-dependent methyltransferase</fullName>
    </recommendedName>
</protein>
<dbReference type="AlphaFoldDB" id="A0A318Q7M4"/>
<dbReference type="Gene3D" id="3.40.50.150">
    <property type="entry name" value="Vaccinia Virus protein VP39"/>
    <property type="match status" value="1"/>
</dbReference>
<accession>A0A318Q7M4</accession>
<evidence type="ECO:0000313" key="1">
    <source>
        <dbReference type="EMBL" id="PYD74835.1"/>
    </source>
</evidence>
<dbReference type="InterPro" id="IPR029063">
    <property type="entry name" value="SAM-dependent_MTases_sf"/>
</dbReference>
<name>A0A318Q7M4_9PROT</name>
<evidence type="ECO:0000313" key="2">
    <source>
        <dbReference type="Proteomes" id="UP000247609"/>
    </source>
</evidence>
<comment type="caution">
    <text evidence="1">The sequence shown here is derived from an EMBL/GenBank/DDBJ whole genome shotgun (WGS) entry which is preliminary data.</text>
</comment>
<dbReference type="EMBL" id="NOXG01000021">
    <property type="protein sequence ID" value="PYD74835.1"/>
    <property type="molecule type" value="Genomic_DNA"/>
</dbReference>
<organism evidence="1 2">
    <name type="scientific">Novacetimonas pomaceti</name>
    <dbReference type="NCBI Taxonomy" id="2021998"/>
    <lineage>
        <taxon>Bacteria</taxon>
        <taxon>Pseudomonadati</taxon>
        <taxon>Pseudomonadota</taxon>
        <taxon>Alphaproteobacteria</taxon>
        <taxon>Acetobacterales</taxon>
        <taxon>Acetobacteraceae</taxon>
        <taxon>Novacetimonas</taxon>
    </lineage>
</organism>
<reference evidence="1 2" key="1">
    <citation type="submission" date="2017-07" db="EMBL/GenBank/DDBJ databases">
        <title>A draft genome sequence of Komagataeibacter sp. T5K1.</title>
        <authorList>
            <person name="Skraban J."/>
            <person name="Cleenwerck I."/>
            <person name="Vandamme P."/>
            <person name="Trcek J."/>
        </authorList>
    </citation>
    <scope>NUCLEOTIDE SEQUENCE [LARGE SCALE GENOMIC DNA]</scope>
    <source>
        <strain evidence="1 2">T5K1</strain>
    </source>
</reference>
<dbReference type="Proteomes" id="UP000247609">
    <property type="component" value="Unassembled WGS sequence"/>
</dbReference>
<evidence type="ECO:0008006" key="3">
    <source>
        <dbReference type="Google" id="ProtNLM"/>
    </source>
</evidence>
<dbReference type="SUPFAM" id="SSF53335">
    <property type="entry name" value="S-adenosyl-L-methionine-dependent methyltransferases"/>
    <property type="match status" value="1"/>
</dbReference>
<dbReference type="RefSeq" id="WP_110531689.1">
    <property type="nucleotide sequence ID" value="NZ_NOXG01000021.1"/>
</dbReference>
<proteinExistence type="predicted"/>
<sequence length="281" mass="31241">MTRPARGKRTGNIQELLKSLGGADTGRDLYQRLNDPDIRIDDVVRELVMQPEFEQAYKHHRTGNIMDDGRMEADPAFVGLPDLDISRPFATQFQTAFKPRLARRADSFELMFDRLSGRRAPFILETGCLRVGGNWEGDGQSTFQFDSFVRDVGGSVISIDITPDSIESARRACSGATSLILNDSVAALHMLSLRCGTPVDLIYLDSFDLDHANPMPSAIHHIMELTAVRPLIGPDTLLCIDDYNVGDLGPGGKGLLVDRFMKTIRAEVLYDGYQKIWQVLP</sequence>
<gene>
    <name evidence="1" type="ORF">CFR71_12650</name>
</gene>